<evidence type="ECO:0000259" key="2">
    <source>
        <dbReference type="PROSITE" id="PS50930"/>
    </source>
</evidence>
<dbReference type="InterPro" id="IPR007492">
    <property type="entry name" value="LytTR_DNA-bd_dom"/>
</dbReference>
<dbReference type="Pfam" id="PF04397">
    <property type="entry name" value="LytTR"/>
    <property type="match status" value="1"/>
</dbReference>
<dbReference type="Proteomes" id="UP000305267">
    <property type="component" value="Unassembled WGS sequence"/>
</dbReference>
<feature type="domain" description="HTH LytTR-type" evidence="2">
    <location>
        <begin position="65"/>
        <end position="139"/>
    </location>
</feature>
<name>A0A5C4LJ09_9HYPH</name>
<dbReference type="PROSITE" id="PS50930">
    <property type="entry name" value="HTH_LYTTR"/>
    <property type="match status" value="1"/>
</dbReference>
<gene>
    <name evidence="3" type="ORF">FF100_08860</name>
</gene>
<evidence type="ECO:0000256" key="1">
    <source>
        <dbReference type="SAM" id="MobiDB-lite"/>
    </source>
</evidence>
<feature type="compositionally biased region" description="Low complexity" evidence="1">
    <location>
        <begin position="9"/>
        <end position="24"/>
    </location>
</feature>
<dbReference type="EMBL" id="VDDA01000003">
    <property type="protein sequence ID" value="TNC14273.1"/>
    <property type="molecule type" value="Genomic_DNA"/>
</dbReference>
<comment type="caution">
    <text evidence="3">The sequence shown here is derived from an EMBL/GenBank/DDBJ whole genome shotgun (WGS) entry which is preliminary data.</text>
</comment>
<keyword evidence="4" id="KW-1185">Reference proteome</keyword>
<protein>
    <submittedName>
        <fullName evidence="3">LytTR family transcriptional regulator</fullName>
    </submittedName>
</protein>
<feature type="region of interest" description="Disordered" evidence="1">
    <location>
        <begin position="1"/>
        <end position="67"/>
    </location>
</feature>
<evidence type="ECO:0000313" key="3">
    <source>
        <dbReference type="EMBL" id="TNC14273.1"/>
    </source>
</evidence>
<dbReference type="GO" id="GO:0003677">
    <property type="term" value="F:DNA binding"/>
    <property type="evidence" value="ECO:0007669"/>
    <property type="project" value="InterPro"/>
</dbReference>
<sequence length="143" mass="15163">MVRPDAARPVRAGAGPDRPGGARPNPLACTADIAPGRRRPARPAAAPAWPRRRRAADGGPLRPRHTRAGSTLVLMPLRQAIQNVDHVPGLTVHRSWWVARDAVTGCRREGRNLRLVLAGGLAVPVARARIAAAREAGLVGDEA</sequence>
<proteinExistence type="predicted"/>
<reference evidence="3 4" key="1">
    <citation type="submission" date="2019-06" db="EMBL/GenBank/DDBJ databases">
        <title>Genome of Methylobacterium sp. 17Sr1-39.</title>
        <authorList>
            <person name="Seo T."/>
        </authorList>
    </citation>
    <scope>NUCLEOTIDE SEQUENCE [LARGE SCALE GENOMIC DNA]</scope>
    <source>
        <strain evidence="3 4">17Sr1-39</strain>
    </source>
</reference>
<dbReference type="OrthoDB" id="7028951at2"/>
<organism evidence="3 4">
    <name type="scientific">Methylobacterium terricola</name>
    <dbReference type="NCBI Taxonomy" id="2583531"/>
    <lineage>
        <taxon>Bacteria</taxon>
        <taxon>Pseudomonadati</taxon>
        <taxon>Pseudomonadota</taxon>
        <taxon>Alphaproteobacteria</taxon>
        <taxon>Hyphomicrobiales</taxon>
        <taxon>Methylobacteriaceae</taxon>
        <taxon>Methylobacterium</taxon>
    </lineage>
</organism>
<dbReference type="AlphaFoldDB" id="A0A5C4LJ09"/>
<accession>A0A5C4LJ09</accession>
<evidence type="ECO:0000313" key="4">
    <source>
        <dbReference type="Proteomes" id="UP000305267"/>
    </source>
</evidence>